<keyword evidence="13" id="KW-0862">Zinc</keyword>
<dbReference type="FunFam" id="3.30.70.270:FF:000014">
    <property type="entry name" value="DNA polymerase kappa subunit"/>
    <property type="match status" value="1"/>
</dbReference>
<dbReference type="PANTHER" id="PTHR11076:SF33">
    <property type="entry name" value="DNA POLYMERASE KAPPA"/>
    <property type="match status" value="1"/>
</dbReference>
<feature type="region of interest" description="Disordered" evidence="20">
    <location>
        <begin position="661"/>
        <end position="683"/>
    </location>
</feature>
<evidence type="ECO:0000256" key="21">
    <source>
        <dbReference type="SAM" id="Phobius"/>
    </source>
</evidence>
<keyword evidence="16" id="KW-0238">DNA-binding</keyword>
<dbReference type="InterPro" id="IPR050116">
    <property type="entry name" value="DNA_polymerase-Y"/>
</dbReference>
<dbReference type="Pfam" id="PF11799">
    <property type="entry name" value="IMS_C"/>
    <property type="match status" value="1"/>
</dbReference>
<dbReference type="FunFam" id="1.10.150.810:FF:000001">
    <property type="entry name" value="DNA polymerase kappa"/>
    <property type="match status" value="1"/>
</dbReference>
<comment type="similarity">
    <text evidence="3">Belongs to the DNA polymerase type-Y family.</text>
</comment>
<evidence type="ECO:0000256" key="7">
    <source>
        <dbReference type="ARBA" id="ARBA00022679"/>
    </source>
</evidence>
<dbReference type="InterPro" id="IPR036775">
    <property type="entry name" value="DNA_pol_Y-fam_lit_finger_sf"/>
</dbReference>
<dbReference type="Pfam" id="PF18439">
    <property type="entry name" value="zf_UBZ"/>
    <property type="match status" value="1"/>
</dbReference>
<name>A0A1U7Z2H5_NELNU</name>
<evidence type="ECO:0000256" key="18">
    <source>
        <dbReference type="ARBA" id="ARBA00023242"/>
    </source>
</evidence>
<keyword evidence="6" id="KW-0515">Mutator protein</keyword>
<dbReference type="SUPFAM" id="SSF56672">
    <property type="entry name" value="DNA/RNA polymerases"/>
    <property type="match status" value="1"/>
</dbReference>
<dbReference type="Gene3D" id="3.30.1490.100">
    <property type="entry name" value="DNA polymerase, Y-family, little finger domain"/>
    <property type="match status" value="1"/>
</dbReference>
<evidence type="ECO:0000256" key="3">
    <source>
        <dbReference type="ARBA" id="ARBA00010945"/>
    </source>
</evidence>
<organism evidence="24 25">
    <name type="scientific">Nelumbo nucifera</name>
    <name type="common">Sacred lotus</name>
    <dbReference type="NCBI Taxonomy" id="4432"/>
    <lineage>
        <taxon>Eukaryota</taxon>
        <taxon>Viridiplantae</taxon>
        <taxon>Streptophyta</taxon>
        <taxon>Embryophyta</taxon>
        <taxon>Tracheophyta</taxon>
        <taxon>Spermatophyta</taxon>
        <taxon>Magnoliopsida</taxon>
        <taxon>Proteales</taxon>
        <taxon>Nelumbonaceae</taxon>
        <taxon>Nelumbo</taxon>
    </lineage>
</organism>
<evidence type="ECO:0000256" key="1">
    <source>
        <dbReference type="ARBA" id="ARBA00001946"/>
    </source>
</evidence>
<feature type="transmembrane region" description="Helical" evidence="21">
    <location>
        <begin position="723"/>
        <end position="740"/>
    </location>
</feature>
<keyword evidence="21" id="KW-0812">Transmembrane</keyword>
<reference evidence="25" key="1">
    <citation type="submission" date="2025-08" db="UniProtKB">
        <authorList>
            <consortium name="RefSeq"/>
        </authorList>
    </citation>
    <scope>IDENTIFICATION</scope>
</reference>
<dbReference type="GO" id="GO:0008270">
    <property type="term" value="F:zinc ion binding"/>
    <property type="evidence" value="ECO:0007669"/>
    <property type="project" value="UniProtKB-KW"/>
</dbReference>
<keyword evidence="12" id="KW-0863">Zinc-finger</keyword>
<keyword evidence="11" id="KW-0227">DNA damage</keyword>
<proteinExistence type="inferred from homology"/>
<dbReference type="InterPro" id="IPR043128">
    <property type="entry name" value="Rev_trsase/Diguanyl_cyclase"/>
</dbReference>
<evidence type="ECO:0000256" key="16">
    <source>
        <dbReference type="ARBA" id="ARBA00023125"/>
    </source>
</evidence>
<keyword evidence="10" id="KW-0479">Metal-binding</keyword>
<dbReference type="Gene3D" id="3.30.70.270">
    <property type="match status" value="1"/>
</dbReference>
<evidence type="ECO:0000256" key="4">
    <source>
        <dbReference type="ARBA" id="ARBA00012417"/>
    </source>
</evidence>
<dbReference type="InterPro" id="IPR041298">
    <property type="entry name" value="UBZ3"/>
</dbReference>
<dbReference type="FunFam" id="3.30.1490.100:FF:000004">
    <property type="entry name" value="DNA polymerase IV"/>
    <property type="match status" value="1"/>
</dbReference>
<evidence type="ECO:0000313" key="24">
    <source>
        <dbReference type="Proteomes" id="UP000189703"/>
    </source>
</evidence>
<evidence type="ECO:0000313" key="25">
    <source>
        <dbReference type="RefSeq" id="XP_010247332.1"/>
    </source>
</evidence>
<dbReference type="OMA" id="DDNETCH"/>
<dbReference type="FunCoup" id="A0A1U7Z2H5">
    <property type="interactions" value="3027"/>
</dbReference>
<keyword evidence="24" id="KW-1185">Reference proteome</keyword>
<dbReference type="HAMAP" id="MF_01113">
    <property type="entry name" value="DNApol_IV"/>
    <property type="match status" value="1"/>
</dbReference>
<keyword evidence="9" id="KW-0235">DNA replication</keyword>
<dbReference type="GO" id="GO:0042276">
    <property type="term" value="P:error-prone translesion synthesis"/>
    <property type="evidence" value="ECO:0000318"/>
    <property type="project" value="GO_Central"/>
</dbReference>
<dbReference type="SUPFAM" id="SSF100879">
    <property type="entry name" value="Lesion bypass DNA polymerase (Y-family), little finger domain"/>
    <property type="match status" value="1"/>
</dbReference>
<accession>A0A1U7Z2H5</accession>
<evidence type="ECO:0000256" key="14">
    <source>
        <dbReference type="ARBA" id="ARBA00022842"/>
    </source>
</evidence>
<comment type="catalytic activity">
    <reaction evidence="19">
        <text>DNA(n) + a 2'-deoxyribonucleoside 5'-triphosphate = DNA(n+1) + diphosphate</text>
        <dbReference type="Rhea" id="RHEA:22508"/>
        <dbReference type="Rhea" id="RHEA-COMP:17339"/>
        <dbReference type="Rhea" id="RHEA-COMP:17340"/>
        <dbReference type="ChEBI" id="CHEBI:33019"/>
        <dbReference type="ChEBI" id="CHEBI:61560"/>
        <dbReference type="ChEBI" id="CHEBI:173112"/>
        <dbReference type="EC" id="2.7.7.7"/>
    </reaction>
</comment>
<dbReference type="PROSITE" id="PS51907">
    <property type="entry name" value="ZF_UBZ3"/>
    <property type="match status" value="1"/>
</dbReference>
<dbReference type="GO" id="GO:0003684">
    <property type="term" value="F:damaged DNA binding"/>
    <property type="evidence" value="ECO:0007669"/>
    <property type="project" value="InterPro"/>
</dbReference>
<feature type="domain" description="UmuC" evidence="22">
    <location>
        <begin position="103"/>
        <end position="283"/>
    </location>
</feature>
<dbReference type="FunFam" id="3.40.1170.60:FF:000002">
    <property type="entry name" value="Polymerase (DNA directed) kappa"/>
    <property type="match status" value="1"/>
</dbReference>
<keyword evidence="8" id="KW-0548">Nucleotidyltransferase</keyword>
<evidence type="ECO:0000256" key="11">
    <source>
        <dbReference type="ARBA" id="ARBA00022763"/>
    </source>
</evidence>
<keyword evidence="21" id="KW-1133">Transmembrane helix</keyword>
<evidence type="ECO:0000256" key="5">
    <source>
        <dbReference type="ARBA" id="ARBA00016178"/>
    </source>
</evidence>
<dbReference type="Proteomes" id="UP000189703">
    <property type="component" value="Unplaced"/>
</dbReference>
<evidence type="ECO:0000256" key="9">
    <source>
        <dbReference type="ARBA" id="ARBA00022705"/>
    </source>
</evidence>
<evidence type="ECO:0000256" key="17">
    <source>
        <dbReference type="ARBA" id="ARBA00023204"/>
    </source>
</evidence>
<keyword evidence="7" id="KW-0808">Transferase</keyword>
<dbReference type="InterPro" id="IPR001126">
    <property type="entry name" value="UmuC"/>
</dbReference>
<dbReference type="Gene3D" id="1.10.150.810">
    <property type="match status" value="2"/>
</dbReference>
<dbReference type="InterPro" id="IPR022880">
    <property type="entry name" value="DNApol_IV"/>
</dbReference>
<dbReference type="InParanoid" id="A0A1U7Z2H5"/>
<dbReference type="GO" id="GO:0005634">
    <property type="term" value="C:nucleus"/>
    <property type="evidence" value="ECO:0000318"/>
    <property type="project" value="GO_Central"/>
</dbReference>
<dbReference type="CDD" id="cd03586">
    <property type="entry name" value="PolY_Pol_IV_kappa"/>
    <property type="match status" value="1"/>
</dbReference>
<evidence type="ECO:0000256" key="2">
    <source>
        <dbReference type="ARBA" id="ARBA00004123"/>
    </source>
</evidence>
<keyword evidence="15" id="KW-0239">DNA-directed DNA polymerase</keyword>
<dbReference type="PANTHER" id="PTHR11076">
    <property type="entry name" value="DNA REPAIR POLYMERASE UMUC / TRANSFERASE FAMILY MEMBER"/>
    <property type="match status" value="1"/>
</dbReference>
<keyword evidence="17" id="KW-0234">DNA repair</keyword>
<dbReference type="InterPro" id="IPR017961">
    <property type="entry name" value="DNA_pol_Y-fam_little_finger"/>
</dbReference>
<dbReference type="OrthoDB" id="1747274at2759"/>
<evidence type="ECO:0000256" key="10">
    <source>
        <dbReference type="ARBA" id="ARBA00022723"/>
    </source>
</evidence>
<evidence type="ECO:0000256" key="12">
    <source>
        <dbReference type="ARBA" id="ARBA00022771"/>
    </source>
</evidence>
<dbReference type="STRING" id="4432.A0A1U7Z2H5"/>
<evidence type="ECO:0000259" key="22">
    <source>
        <dbReference type="PROSITE" id="PS50173"/>
    </source>
</evidence>
<dbReference type="NCBIfam" id="NF002677">
    <property type="entry name" value="PRK02406.1"/>
    <property type="match status" value="1"/>
</dbReference>
<evidence type="ECO:0000256" key="13">
    <source>
        <dbReference type="ARBA" id="ARBA00022833"/>
    </source>
</evidence>
<keyword evidence="14" id="KW-0460">Magnesium</keyword>
<dbReference type="EC" id="2.7.7.7" evidence="4"/>
<dbReference type="AlphaFoldDB" id="A0A1U7Z2H5"/>
<dbReference type="Pfam" id="PF00817">
    <property type="entry name" value="IMS"/>
    <property type="match status" value="1"/>
</dbReference>
<dbReference type="Gene3D" id="3.40.1170.60">
    <property type="match status" value="1"/>
</dbReference>
<dbReference type="InterPro" id="IPR043502">
    <property type="entry name" value="DNA/RNA_pol_sf"/>
</dbReference>
<dbReference type="GO" id="GO:0006281">
    <property type="term" value="P:DNA repair"/>
    <property type="evidence" value="ECO:0007669"/>
    <property type="project" value="UniProtKB-KW"/>
</dbReference>
<comment type="subcellular location">
    <subcellularLocation>
        <location evidence="2">Nucleus</location>
    </subcellularLocation>
</comment>
<evidence type="ECO:0000256" key="8">
    <source>
        <dbReference type="ARBA" id="ARBA00022695"/>
    </source>
</evidence>
<dbReference type="RefSeq" id="XP_010247332.1">
    <property type="nucleotide sequence ID" value="XM_010249030.2"/>
</dbReference>
<dbReference type="GO" id="GO:0003887">
    <property type="term" value="F:DNA-directed DNA polymerase activity"/>
    <property type="evidence" value="ECO:0000318"/>
    <property type="project" value="GO_Central"/>
</dbReference>
<evidence type="ECO:0000256" key="15">
    <source>
        <dbReference type="ARBA" id="ARBA00022932"/>
    </source>
</evidence>
<keyword evidence="18" id="KW-0539">Nucleus</keyword>
<dbReference type="GeneID" id="104590383"/>
<protein>
    <recommendedName>
        <fullName evidence="5">DNA polymerase kappa</fullName>
        <ecNumber evidence="4">2.7.7.7</ecNumber>
    </recommendedName>
</protein>
<evidence type="ECO:0000256" key="20">
    <source>
        <dbReference type="SAM" id="MobiDB-lite"/>
    </source>
</evidence>
<sequence>MQTGETSEQGARPWLSYHTVYTNAKAGMDGVDKEKVQRIIYETSKGSKYFENEERKEEFIRQKIENMRIQCAKLTAMDISHYQGVADKRISELEAARDLSKIWLHVDMDAFYAAVETLENPSLKGKPMAVGSMSMISTANYEARKFGVRAAMPGFIARKLCPDLIFVHTNFKKYAYYSELTRKVFQKYDPNFMATSLDEAYLDITEVCKEKGSSSEEIAEELRKGVYEETGLTCSAGVAPNRLLAKVCSDINKPNGQFILPNDRMAIMTFISSLPIRKIGGIGKVTEHILRNVLGINTCEDMLQKSAFLFALFSRSSTDFFLSAGLGLGGTDSPQVKLRKSISSERTFSATEDKELLYQKLADIAETLSNDMQQEGLRGRTLTLKLKTATYEVRTRAVSLQKYICSSEDILDQALKLLKSELPLSLRLIGLRMSHFDKLGPADPMQKTLTSFVISRNTCEKATSCSRSLGADASDNCTMCGTETGLSTDDHEIHLLDPGYDYNSMEPYQLNQLSCSDDEGCTPSNDAGEMKNLHTLMSSKCPSKLSQINTPDLVEFHDTDKLQKVEVESVAFFGKSKGNSVDQRNKRGNLFYDKTVLSFSQEGQTLWVDGYKCSLCGVELPPSFVEERQEHSDYHLAEMLQKEESESNSRDLMLVNGSIQKAKSSGVGKRKKQKSHPKDGKHIPIDSGCSWWSGPRSKSRDSFIANRVDRLQCSQYCVHTVRITFYNCALVIFMYLYAFFMGDIPNARLQGLWERC</sequence>
<keyword evidence="21" id="KW-0472">Membrane</keyword>
<dbReference type="GO" id="GO:0006260">
    <property type="term" value="P:DNA replication"/>
    <property type="evidence" value="ECO:0007669"/>
    <property type="project" value="UniProtKB-KW"/>
</dbReference>
<evidence type="ECO:0000256" key="6">
    <source>
        <dbReference type="ARBA" id="ARBA00022457"/>
    </source>
</evidence>
<feature type="domain" description="UBZ3-type" evidence="23">
    <location>
        <begin position="606"/>
        <end position="643"/>
    </location>
</feature>
<dbReference type="FunFam" id="1.10.150.810:FF:000003">
    <property type="entry name" value="DNA polymerase kappa subunit"/>
    <property type="match status" value="1"/>
</dbReference>
<dbReference type="PROSITE" id="PS50173">
    <property type="entry name" value="UMUC"/>
    <property type="match status" value="1"/>
</dbReference>
<dbReference type="KEGG" id="nnu:104590383"/>
<comment type="cofactor">
    <cofactor evidence="1">
        <name>Mg(2+)</name>
        <dbReference type="ChEBI" id="CHEBI:18420"/>
    </cofactor>
</comment>
<dbReference type="eggNOG" id="KOG2094">
    <property type="taxonomic scope" value="Eukaryota"/>
</dbReference>
<gene>
    <name evidence="25" type="primary">LOC104590383</name>
</gene>
<evidence type="ECO:0000256" key="19">
    <source>
        <dbReference type="ARBA" id="ARBA00049244"/>
    </source>
</evidence>
<evidence type="ECO:0000259" key="23">
    <source>
        <dbReference type="PROSITE" id="PS51907"/>
    </source>
</evidence>